<evidence type="ECO:0008006" key="4">
    <source>
        <dbReference type="Google" id="ProtNLM"/>
    </source>
</evidence>
<proteinExistence type="predicted"/>
<keyword evidence="3" id="KW-1185">Reference proteome</keyword>
<organism evidence="2 3">
    <name type="scientific">Prorocentrum cordatum</name>
    <dbReference type="NCBI Taxonomy" id="2364126"/>
    <lineage>
        <taxon>Eukaryota</taxon>
        <taxon>Sar</taxon>
        <taxon>Alveolata</taxon>
        <taxon>Dinophyceae</taxon>
        <taxon>Prorocentrales</taxon>
        <taxon>Prorocentraceae</taxon>
        <taxon>Prorocentrum</taxon>
    </lineage>
</organism>
<dbReference type="EMBL" id="CAUYUJ010019175">
    <property type="protein sequence ID" value="CAK0889176.1"/>
    <property type="molecule type" value="Genomic_DNA"/>
</dbReference>
<feature type="compositionally biased region" description="Low complexity" evidence="1">
    <location>
        <begin position="63"/>
        <end position="76"/>
    </location>
</feature>
<feature type="non-terminal residue" evidence="2">
    <location>
        <position position="1"/>
    </location>
</feature>
<sequence length="824" mass="89316">ADEQMMISYTFRNYEIGNAAVKRISANISSGMHLARARPSKTVLVVFGDVNFAVGKLNITEQTARASSEATETSKASARKRHGARKRMVEIEGSGATHFCAETLVGSTIDRCFCSITPSQMIQLAVTSTTYSTPELLSRRRVSYHAAVLVSFAMRDLKAEKIQPIAQCIFKSGPAPSSAMVRTNDKPPLIWLDSEGAFPMPKPSPSPKLCAARSSFGARLAKGLARTDAQTAIGTVTGPTERLQKLADRWQPVFQGKTVDTGAAELYLNRCAPKVDLNSYAPPDNDALRGFARRSSFTPPGMDGPPYIARSAHEACTETLLQVTTWMLGGGFPPTKQTRRPRHPFQKGKHLTTLSTSAATVTRLNFVTLGFAGQAFPSFAHQFIRLALKAIGAPVVALNFFDLMCHNILAMAPCAGLYAQLFYIRSGIIQGCGWSGTLCAMGAACVLRDLEQQLELKGYGLRRACADDLGLALAAVARLAHLEGVMALVEDLAGLALKPAKCHIIPLAGPVDHEPVSMLRDSLVAIAPRFQEFNNCDNLTYLGLLLGPGATESLLNAKGSRNSASAVKDWPRLQDRGVHAPRSTQLAMIVAMVRAATSTLHKFPEFRKRLHQGFCQYGEGQTTLGVARAAQHLSPPWWKTPPFVETFHPIASAETDHRYYPPALPAPASRSALGADEVGTFLAKRLTTELPDLVNTFENDSEVFDRRTIAMKRLPPSRAAARIRTLSFSWLTSSRISYECGRRRCIFQCAVGADSEKHYVTCAPLAAAVAAATRVAAQTEAVANRALLDTSIDNTGRVVIACGTYHMLRIENSVDAETLRSAAR</sequence>
<reference evidence="2" key="1">
    <citation type="submission" date="2023-10" db="EMBL/GenBank/DDBJ databases">
        <authorList>
            <person name="Chen Y."/>
            <person name="Shah S."/>
            <person name="Dougan E. K."/>
            <person name="Thang M."/>
            <person name="Chan C."/>
        </authorList>
    </citation>
    <scope>NUCLEOTIDE SEQUENCE [LARGE SCALE GENOMIC DNA]</scope>
</reference>
<evidence type="ECO:0000313" key="2">
    <source>
        <dbReference type="EMBL" id="CAK0889176.1"/>
    </source>
</evidence>
<feature type="non-terminal residue" evidence="2">
    <location>
        <position position="824"/>
    </location>
</feature>
<gene>
    <name evidence="2" type="ORF">PCOR1329_LOCUS69778</name>
</gene>
<feature type="region of interest" description="Disordered" evidence="1">
    <location>
        <begin position="63"/>
        <end position="85"/>
    </location>
</feature>
<evidence type="ECO:0000256" key="1">
    <source>
        <dbReference type="SAM" id="MobiDB-lite"/>
    </source>
</evidence>
<protein>
    <recommendedName>
        <fullName evidence="4">Reverse transcriptase domain-containing protein</fullName>
    </recommendedName>
</protein>
<comment type="caution">
    <text evidence="2">The sequence shown here is derived from an EMBL/GenBank/DDBJ whole genome shotgun (WGS) entry which is preliminary data.</text>
</comment>
<dbReference type="Proteomes" id="UP001189429">
    <property type="component" value="Unassembled WGS sequence"/>
</dbReference>
<name>A0ABN9WR45_9DINO</name>
<evidence type="ECO:0000313" key="3">
    <source>
        <dbReference type="Proteomes" id="UP001189429"/>
    </source>
</evidence>
<accession>A0ABN9WR45</accession>